<keyword evidence="4" id="KW-0949">S-adenosyl-L-methionine</keyword>
<comment type="similarity">
    <text evidence="1">Belongs to the CFA/CMAS family.</text>
</comment>
<dbReference type="Pfam" id="PF02353">
    <property type="entry name" value="CMAS"/>
    <property type="match status" value="1"/>
</dbReference>
<dbReference type="Proteomes" id="UP000066284">
    <property type="component" value="Chromosome 1"/>
</dbReference>
<keyword evidence="2 6" id="KW-0489">Methyltransferase</keyword>
<accession>A0A0S4KVF1</accession>
<evidence type="ECO:0000256" key="2">
    <source>
        <dbReference type="ARBA" id="ARBA00022603"/>
    </source>
</evidence>
<dbReference type="PIRSF" id="PIRSF003085">
    <property type="entry name" value="CMAS"/>
    <property type="match status" value="1"/>
</dbReference>
<evidence type="ECO:0000256" key="3">
    <source>
        <dbReference type="ARBA" id="ARBA00022679"/>
    </source>
</evidence>
<dbReference type="Gene3D" id="3.40.50.150">
    <property type="entry name" value="Vaccinia Virus protein VP39"/>
    <property type="match status" value="1"/>
</dbReference>
<dbReference type="KEGG" id="nio:NITINOP_2220"/>
<dbReference type="RefSeq" id="WP_082633730.1">
    <property type="nucleotide sequence ID" value="NZ_LN885086.1"/>
</dbReference>
<organism evidence="6 7">
    <name type="scientific">Candidatus Nitrospira inopinata</name>
    <dbReference type="NCBI Taxonomy" id="1715989"/>
    <lineage>
        <taxon>Bacteria</taxon>
        <taxon>Pseudomonadati</taxon>
        <taxon>Nitrospirota</taxon>
        <taxon>Nitrospiria</taxon>
        <taxon>Nitrospirales</taxon>
        <taxon>Nitrospiraceae</taxon>
        <taxon>Nitrospira</taxon>
    </lineage>
</organism>
<evidence type="ECO:0000313" key="6">
    <source>
        <dbReference type="EMBL" id="CUQ67192.1"/>
    </source>
</evidence>
<dbReference type="PANTHER" id="PTHR43667">
    <property type="entry name" value="CYCLOPROPANE-FATTY-ACYL-PHOSPHOLIPID SYNTHASE"/>
    <property type="match status" value="1"/>
</dbReference>
<proteinExistence type="inferred from homology"/>
<protein>
    <submittedName>
        <fullName evidence="6">Putative fatty acid methyltransferase</fullName>
        <ecNumber evidence="6">2.1.1.-</ecNumber>
    </submittedName>
</protein>
<dbReference type="CDD" id="cd02440">
    <property type="entry name" value="AdoMet_MTases"/>
    <property type="match status" value="1"/>
</dbReference>
<dbReference type="PANTHER" id="PTHR43667:SF1">
    <property type="entry name" value="CYCLOPROPANE-FATTY-ACYL-PHOSPHOLIPID SYNTHASE"/>
    <property type="match status" value="1"/>
</dbReference>
<keyword evidence="3 6" id="KW-0808">Transferase</keyword>
<keyword evidence="7" id="KW-1185">Reference proteome</keyword>
<dbReference type="InterPro" id="IPR029063">
    <property type="entry name" value="SAM-dependent_MTases_sf"/>
</dbReference>
<evidence type="ECO:0000256" key="5">
    <source>
        <dbReference type="ARBA" id="ARBA00023098"/>
    </source>
</evidence>
<dbReference type="GO" id="GO:0032259">
    <property type="term" value="P:methylation"/>
    <property type="evidence" value="ECO:0007669"/>
    <property type="project" value="UniProtKB-KW"/>
</dbReference>
<dbReference type="STRING" id="1715989.NITINOP_2220"/>
<dbReference type="EMBL" id="LN885086">
    <property type="protein sequence ID" value="CUQ67192.1"/>
    <property type="molecule type" value="Genomic_DNA"/>
</dbReference>
<evidence type="ECO:0000256" key="1">
    <source>
        <dbReference type="ARBA" id="ARBA00010815"/>
    </source>
</evidence>
<gene>
    <name evidence="6" type="ORF">NITINOP_2220</name>
</gene>
<dbReference type="OrthoDB" id="9782855at2"/>
<sequence length="420" mass="47133">MSQRDLLSQVTHWITDKAVAHRIRQLAEEIRATGGQPLDVVFPDGSRLNLGMAPRAVLSIHDPTVLVELANPTLGGLATAFVDGRIDVEGDIMTAIVAAERLVAAGGAPVTSRVEATPSDHPPHQDRADIQHHYDVGNDFYRLWLDERMVYSCAYFETGEETIDVAQLAKLDHICRKLRLSPGERFLDIGCGWGGLIIRAAERYGVHAVGITLSDNQFTMARDRIRQAGLEGRADVHLLDYRDAPARFGENSFDKIASVGMFEHVGLKNFSTYFLVARRLLRDRGLILNHSFTSSDVDGRPVGSGVDDFIDTYVFPNNELAHLHTIIREMGAQQFEIYDVESLRPHYARTLALWSQRLERQLDAARRVVGERTVRIWRAYLAGTSLGFHRGWMNVHQVLASLQETDGPTELPLTRRWMYG</sequence>
<dbReference type="AlphaFoldDB" id="A0A0S4KVF1"/>
<dbReference type="SUPFAM" id="SSF53335">
    <property type="entry name" value="S-adenosyl-L-methionine-dependent methyltransferases"/>
    <property type="match status" value="1"/>
</dbReference>
<evidence type="ECO:0000313" key="7">
    <source>
        <dbReference type="Proteomes" id="UP000066284"/>
    </source>
</evidence>
<evidence type="ECO:0000256" key="4">
    <source>
        <dbReference type="ARBA" id="ARBA00022691"/>
    </source>
</evidence>
<dbReference type="InterPro" id="IPR003333">
    <property type="entry name" value="CMAS"/>
</dbReference>
<keyword evidence="5" id="KW-0443">Lipid metabolism</keyword>
<dbReference type="GO" id="GO:0008168">
    <property type="term" value="F:methyltransferase activity"/>
    <property type="evidence" value="ECO:0007669"/>
    <property type="project" value="UniProtKB-KW"/>
</dbReference>
<reference evidence="7" key="1">
    <citation type="submission" date="2015-09" db="EMBL/GenBank/DDBJ databases">
        <authorList>
            <person name="Daims H."/>
        </authorList>
    </citation>
    <scope>NUCLEOTIDE SEQUENCE [LARGE SCALE GENOMIC DNA]</scope>
</reference>
<dbReference type="InterPro" id="IPR050723">
    <property type="entry name" value="CFA/CMAS"/>
</dbReference>
<name>A0A0S4KVF1_9BACT</name>
<dbReference type="GO" id="GO:0008610">
    <property type="term" value="P:lipid biosynthetic process"/>
    <property type="evidence" value="ECO:0007669"/>
    <property type="project" value="InterPro"/>
</dbReference>
<dbReference type="EC" id="2.1.1.-" evidence="6"/>